<name>A0A8H5KU76_9HYPO</name>
<keyword evidence="1" id="KW-1133">Transmembrane helix</keyword>
<evidence type="ECO:0000313" key="4">
    <source>
        <dbReference type="Proteomes" id="UP000544095"/>
    </source>
</evidence>
<reference evidence="3 4" key="1">
    <citation type="submission" date="2020-05" db="EMBL/GenBank/DDBJ databases">
        <title>Identification and distribution of gene clusters putatively required for synthesis of sphingolipid metabolism inhibitors in phylogenetically diverse species of the filamentous fungus Fusarium.</title>
        <authorList>
            <person name="Kim H.-S."/>
            <person name="Busman M."/>
            <person name="Brown D.W."/>
            <person name="Divon H."/>
            <person name="Uhlig S."/>
            <person name="Proctor R.H."/>
        </authorList>
    </citation>
    <scope>NUCLEOTIDE SEQUENCE [LARGE SCALE GENOMIC DNA]</scope>
    <source>
        <strain evidence="3 4">NRRL 25211</strain>
    </source>
</reference>
<proteinExistence type="predicted"/>
<feature type="transmembrane region" description="Helical" evidence="1">
    <location>
        <begin position="1563"/>
        <end position="1583"/>
    </location>
</feature>
<evidence type="ECO:0000256" key="1">
    <source>
        <dbReference type="SAM" id="Phobius"/>
    </source>
</evidence>
<evidence type="ECO:0000259" key="2">
    <source>
        <dbReference type="Pfam" id="PF13403"/>
    </source>
</evidence>
<dbReference type="Proteomes" id="UP000544095">
    <property type="component" value="Unassembled WGS sequence"/>
</dbReference>
<keyword evidence="1" id="KW-0812">Transmembrane</keyword>
<evidence type="ECO:0000313" key="3">
    <source>
        <dbReference type="EMBL" id="KAF5578726.1"/>
    </source>
</evidence>
<feature type="transmembrane region" description="Helical" evidence="1">
    <location>
        <begin position="1402"/>
        <end position="1422"/>
    </location>
</feature>
<dbReference type="EMBL" id="JAAOAR010000544">
    <property type="protein sequence ID" value="KAF5578726.1"/>
    <property type="molecule type" value="Genomic_DNA"/>
</dbReference>
<keyword evidence="4" id="KW-1185">Reference proteome</keyword>
<dbReference type="SUPFAM" id="SSF51294">
    <property type="entry name" value="Hedgehog/intein (Hint) domain"/>
    <property type="match status" value="1"/>
</dbReference>
<keyword evidence="1" id="KW-0472">Membrane</keyword>
<feature type="transmembrane region" description="Helical" evidence="1">
    <location>
        <begin position="1645"/>
        <end position="1667"/>
    </location>
</feature>
<protein>
    <recommendedName>
        <fullName evidence="2">Hedgehog/Intein (Hint) domain-containing protein</fullName>
    </recommendedName>
</protein>
<dbReference type="InterPro" id="IPR036844">
    <property type="entry name" value="Hint_dom_sf"/>
</dbReference>
<feature type="transmembrane region" description="Helical" evidence="1">
    <location>
        <begin position="1619"/>
        <end position="1639"/>
    </location>
</feature>
<sequence>MSELAPTTAEKLLDALGSLGYLDEAVAATRLQAAFLETSSMATLRPYFFTPEHDQLGMKAKALCVFDEVDRYHEIEQLGNASMAVVMGKIDDPWGFKTLCDANMALGIPDVIFNVLMSSMFAEHINEHLEKQGLQPLNKLQTDKDLIEGFKALVNDDLFDPIGERHDPFYAMNILFVHEYLAKGAGFQLSTNASNVEGKSVFTSWQTRTERREEKASVDDSNNAQLLAKYAYIWSGVFSPFGTASIGISQTAKALLSSGSLDTPVETPMTSYLKNIAADDNSGLNFDSSTINAYKGLSHRIWEKWVEILNDQSRSTFWQQGIRQAQNNAVVSEAGSQDLGLVKINFKTTVHGPELAAWYTQNRTAPYMNANGALNNIAHSKDTQMTPIIGRGSVAYPPGWQPAPVTCFVAGTVIRTNKGDIPIEDLQEGDTVCTRLEPAQWGVRSCEAVQSPSPEVIYGFNNEPGFFTAGHVFHTTTGLRALDPYTARVENPWIEVGQLAIGHQLIRAKDDEKYELVLVETINAEPSKSEFVYGVHLREGLRSYHANGYLVALNYPEITVSMMAKRLVSLKPDDRLRILRSLRELQPIFERFGAATALDVLEHEARSNNLTFGGKPAERHELLTRDIDLPYILTFDDGSEEDTQVELLHGALIIDGSFCEAATFDKLSLAWTRELADGQCEHAHCIFTHNGQSARGYIARVSDCEEDHEIVVSNAKSFRLTPGTLVQASHVEDVLVTENSDPATDPSVQGVVKFPAPGPPFLKMMASDNMMQAESVASLPTSLAVTSRLPLVFSLSYDPSEWSSSAAPAASIRCGNITIPVENNKYSFPKLQIEDFDIVRDALAAKLHSDPAITSQPGSFPTFYEHKVSYDVRQREHHLFELQHPQALLEASDEYRAWKKENSDYLEKEPPSKNLHYTNLGLPDSFQITEIWQTITLEKSLPTRSGVTTLSGVGKVYSMTSDGNEGTPHYIVGTYIRGSKNTPTTAAAMIVSNASTATRDITQAHISPSPVVHALAITTEDDMDAKLQELTDVMYNQSEVNASAQTMMINVMQWHMLDDERKLFFNATDKPKGLPAELTTSIQNTEAAKWIGETYARAYMCQVLSQADGNIRDEFKFTEEEKKSARYFWSGKGKDCLSRSQIYKNLERAVSRYQMRQKYDIIGKIYDSGKGVEYSNELYGWHTEEPEMLRSVASRNPVTGTTSLTKICAIMDALDDGNITEHKVDPELSPEKTVQETNSNMLVFAVNANEKKQLWYKQYWGMKTHDEKTKALEDKWLGHALKDMVQRILDQDPAIKNPVTEALSLELEEFGKKIQGWQKMSTEMKAQQVEILLGDRIPKFMQAVAKTFGWVLQGGKWVLGQVKNLGGWQQNSAALGRAADRIVGDEELLMGEQTTGLLKGPVAKSLLVLVGMFAIGTMIWNFSDRWHDADAIDTGIMVTTVLLGVRQLAEFSLDAVYAILRYKKGVFNEAVELGIYTRFDNMMGRRLGSKWAGIVEGSVTGPGTKVVTLRDLKKAEAGDPLGLFRKQITIGPETPELTVRQSLDRLNEMSKVRKGFNIARRGLAVMGYILSIGLAIFLTWQLFRDWKDMDTGTRWFETIQVVLACIEGLGALIVTGSMIAWGVAAWAGAGAATAIGTFAVAAASIFASFAIVMGALAVIVLVAYLIWQSKQPPPPSPLENWMKGTGKEWLKSHPAPPPPLTVDVTPSSVPYTSDLQTMRLGFTNKTPSAQEIEFIIITFASGSSPGAVFTWTQNFNISDVVSAGNCYLSAPADGSELLVANHPSMMVPTDRNVTLSVKNVDGSSRFTVAPGARLEITMFGSIQSDGGEDCSISWSVGGTEDVTNGTFIVKRAKKP</sequence>
<organism evidence="3 4">
    <name type="scientific">Fusarium pseudoanthophilum</name>
    <dbReference type="NCBI Taxonomy" id="48495"/>
    <lineage>
        <taxon>Eukaryota</taxon>
        <taxon>Fungi</taxon>
        <taxon>Dikarya</taxon>
        <taxon>Ascomycota</taxon>
        <taxon>Pezizomycotina</taxon>
        <taxon>Sordariomycetes</taxon>
        <taxon>Hypocreomycetidae</taxon>
        <taxon>Hypocreales</taxon>
        <taxon>Nectriaceae</taxon>
        <taxon>Fusarium</taxon>
        <taxon>Fusarium fujikuroi species complex</taxon>
    </lineage>
</organism>
<dbReference type="Gene3D" id="2.170.16.10">
    <property type="entry name" value="Hedgehog/Intein (Hint) domain"/>
    <property type="match status" value="1"/>
</dbReference>
<dbReference type="Pfam" id="PF13403">
    <property type="entry name" value="Hint_2"/>
    <property type="match status" value="1"/>
</dbReference>
<comment type="caution">
    <text evidence="3">The sequence shown here is derived from an EMBL/GenBank/DDBJ whole genome shotgun (WGS) entry which is preliminary data.</text>
</comment>
<dbReference type="InterPro" id="IPR028992">
    <property type="entry name" value="Hedgehog/Intein_dom"/>
</dbReference>
<accession>A0A8H5KU76</accession>
<gene>
    <name evidence="3" type="ORF">FPANT_9897</name>
</gene>
<feature type="domain" description="Hedgehog/Intein (Hint)" evidence="2">
    <location>
        <begin position="406"/>
        <end position="440"/>
    </location>
</feature>